<name>A0ABP6FJM5_9ACTN</name>
<reference evidence="3" key="1">
    <citation type="journal article" date="2019" name="Int. J. Syst. Evol. Microbiol.">
        <title>The Global Catalogue of Microorganisms (GCM) 10K type strain sequencing project: providing services to taxonomists for standard genome sequencing and annotation.</title>
        <authorList>
            <consortium name="The Broad Institute Genomics Platform"/>
            <consortium name="The Broad Institute Genome Sequencing Center for Infectious Disease"/>
            <person name="Wu L."/>
            <person name="Ma J."/>
        </authorList>
    </citation>
    <scope>NUCLEOTIDE SEQUENCE [LARGE SCALE GENOMIC DNA]</scope>
    <source>
        <strain evidence="3">JCM 16374</strain>
    </source>
</reference>
<gene>
    <name evidence="2" type="ORF">GCM10009864_81250</name>
</gene>
<sequence length="58" mass="5996">MSTAGTPAITAPDCWGARGPLEGLQSLLRRKPGQWNRRLGTGGEKTAEAFSGGTAPGR</sequence>
<organism evidence="2 3">
    <name type="scientific">Streptomyces lunalinharesii</name>
    <dbReference type="NCBI Taxonomy" id="333384"/>
    <lineage>
        <taxon>Bacteria</taxon>
        <taxon>Bacillati</taxon>
        <taxon>Actinomycetota</taxon>
        <taxon>Actinomycetes</taxon>
        <taxon>Kitasatosporales</taxon>
        <taxon>Streptomycetaceae</taxon>
        <taxon>Streptomyces</taxon>
    </lineage>
</organism>
<feature type="region of interest" description="Disordered" evidence="1">
    <location>
        <begin position="34"/>
        <end position="58"/>
    </location>
</feature>
<evidence type="ECO:0000313" key="2">
    <source>
        <dbReference type="EMBL" id="GAA2694218.1"/>
    </source>
</evidence>
<protein>
    <submittedName>
        <fullName evidence="2">Uncharacterized protein</fullName>
    </submittedName>
</protein>
<evidence type="ECO:0000256" key="1">
    <source>
        <dbReference type="SAM" id="MobiDB-lite"/>
    </source>
</evidence>
<evidence type="ECO:0000313" key="3">
    <source>
        <dbReference type="Proteomes" id="UP001500994"/>
    </source>
</evidence>
<dbReference type="EMBL" id="BAAARK010000072">
    <property type="protein sequence ID" value="GAA2694218.1"/>
    <property type="molecule type" value="Genomic_DNA"/>
</dbReference>
<dbReference type="Proteomes" id="UP001500994">
    <property type="component" value="Unassembled WGS sequence"/>
</dbReference>
<proteinExistence type="predicted"/>
<dbReference type="RefSeq" id="WP_344585073.1">
    <property type="nucleotide sequence ID" value="NZ_BAAARK010000072.1"/>
</dbReference>
<accession>A0ABP6FJM5</accession>
<keyword evidence="3" id="KW-1185">Reference proteome</keyword>
<comment type="caution">
    <text evidence="2">The sequence shown here is derived from an EMBL/GenBank/DDBJ whole genome shotgun (WGS) entry which is preliminary data.</text>
</comment>